<dbReference type="OrthoDB" id="345086at2"/>
<keyword evidence="4" id="KW-1185">Reference proteome</keyword>
<evidence type="ECO:0000313" key="2">
    <source>
        <dbReference type="EMBL" id="OXB21171.1"/>
    </source>
</evidence>
<dbReference type="Proteomes" id="UP000180252">
    <property type="component" value="Unassembled WGS sequence"/>
</dbReference>
<dbReference type="GO" id="GO:0016706">
    <property type="term" value="F:2-oxoglutarate-dependent dioxygenase activity"/>
    <property type="evidence" value="ECO:0007669"/>
    <property type="project" value="UniProtKB-ARBA"/>
</dbReference>
<evidence type="ECO:0000313" key="3">
    <source>
        <dbReference type="Proteomes" id="UP000180252"/>
    </source>
</evidence>
<proteinExistence type="predicted"/>
<comment type="caution">
    <text evidence="1">The sequence shown here is derived from an EMBL/GenBank/DDBJ whole genome shotgun (WGS) entry which is preliminary data.</text>
</comment>
<evidence type="ECO:0000313" key="4">
    <source>
        <dbReference type="Proteomes" id="UP000198319"/>
    </source>
</evidence>
<reference evidence="3" key="2">
    <citation type="submission" date="2016-09" db="EMBL/GenBank/DDBJ databases">
        <authorList>
            <person name="Chen S."/>
            <person name="Walker E."/>
        </authorList>
    </citation>
    <scope>NUCLEOTIDE SEQUENCE [LARGE SCALE GENOMIC DNA]</scope>
    <source>
        <strain evidence="3">MSU</strain>
    </source>
</reference>
<dbReference type="AlphaFoldDB" id="A0A1S1JBB6"/>
<keyword evidence="1" id="KW-0560">Oxidoreductase</keyword>
<keyword evidence="1" id="KW-0223">Dioxygenase</keyword>
<dbReference type="Pfam" id="PF05721">
    <property type="entry name" value="PhyH"/>
    <property type="match status" value="1"/>
</dbReference>
<dbReference type="Gene3D" id="2.60.120.620">
    <property type="entry name" value="q2cbj1_9rhob like domain"/>
    <property type="match status" value="1"/>
</dbReference>
<reference evidence="1" key="1">
    <citation type="submission" date="2016-09" db="EMBL/GenBank/DDBJ databases">
        <authorList>
            <person name="Capua I."/>
            <person name="De Benedictis P."/>
            <person name="Joannis T."/>
            <person name="Lombin L.H."/>
            <person name="Cattoli G."/>
        </authorList>
    </citation>
    <scope>NUCLEOTIDE SEQUENCE [LARGE SCALE GENOMIC DNA]</scope>
    <source>
        <strain evidence="1">MSU</strain>
    </source>
</reference>
<protein>
    <submittedName>
        <fullName evidence="1">Phytanoyl-CoA dioxygenase</fullName>
    </submittedName>
</protein>
<dbReference type="EMBL" id="MUHG01000005">
    <property type="protein sequence ID" value="OXB21171.1"/>
    <property type="molecule type" value="Genomic_DNA"/>
</dbReference>
<dbReference type="RefSeq" id="WP_070906496.1">
    <property type="nucleotide sequence ID" value="NZ_MIKE01000011.1"/>
</dbReference>
<sequence length="245" mass="29062">MNNFEQNGYMFLKDFFSENELAAIEKVLIKFHEIWLHDNEISYEKGAINSHSLTKGDCLKEEEKTRLFEFITQTKFEEIRSIIFPKPPVFLNTQLFFDPKEETRKNYWHRDIQYTGMSVEDQKKAIKTQNVVHFRIPLKSERGIELIPKTHREWDLPEEFEVRNSLNGRLQSDDLKRGEIVRLNRGDLLVFSANMIHRGIYGKDRFSLDIIFCDNIPVMKTFIDKDNLPSAKILEKLTNKQLFDI</sequence>
<dbReference type="STRING" id="1278819.BHE19_05000"/>
<dbReference type="Proteomes" id="UP000198319">
    <property type="component" value="Unassembled WGS sequence"/>
</dbReference>
<dbReference type="SUPFAM" id="SSF51197">
    <property type="entry name" value="Clavaminate synthase-like"/>
    <property type="match status" value="1"/>
</dbReference>
<dbReference type="InterPro" id="IPR008775">
    <property type="entry name" value="Phytyl_CoA_dOase-like"/>
</dbReference>
<evidence type="ECO:0000313" key="1">
    <source>
        <dbReference type="EMBL" id="OHT46864.1"/>
    </source>
</evidence>
<organism evidence="1 3">
    <name type="scientific">Flavobacterium tructae</name>
    <dbReference type="NCBI Taxonomy" id="1114873"/>
    <lineage>
        <taxon>Bacteria</taxon>
        <taxon>Pseudomonadati</taxon>
        <taxon>Bacteroidota</taxon>
        <taxon>Flavobacteriia</taxon>
        <taxon>Flavobacteriales</taxon>
        <taxon>Flavobacteriaceae</taxon>
        <taxon>Flavobacterium</taxon>
    </lineage>
</organism>
<name>A0A1S1JBB6_9FLAO</name>
<dbReference type="EMBL" id="MIKE01000011">
    <property type="protein sequence ID" value="OHT46864.1"/>
    <property type="molecule type" value="Genomic_DNA"/>
</dbReference>
<reference evidence="2 4" key="3">
    <citation type="submission" date="2016-11" db="EMBL/GenBank/DDBJ databases">
        <title>Whole genomes of Flavobacteriaceae.</title>
        <authorList>
            <person name="Stine C."/>
            <person name="Li C."/>
            <person name="Tadesse D."/>
        </authorList>
    </citation>
    <scope>NUCLEOTIDE SEQUENCE [LARGE SCALE GENOMIC DNA]</scope>
    <source>
        <strain evidence="2 4">ATCC BAA-2541</strain>
    </source>
</reference>
<gene>
    <name evidence="2" type="ORF">B0A71_06180</name>
    <name evidence="1" type="ORF">BHE19_05000</name>
</gene>
<accession>A0A1S1JBB6</accession>